<evidence type="ECO:0000313" key="2">
    <source>
        <dbReference type="EMBL" id="KAG1803968.1"/>
    </source>
</evidence>
<organism evidence="2 3">
    <name type="scientific">Suillus subaureus</name>
    <dbReference type="NCBI Taxonomy" id="48587"/>
    <lineage>
        <taxon>Eukaryota</taxon>
        <taxon>Fungi</taxon>
        <taxon>Dikarya</taxon>
        <taxon>Basidiomycota</taxon>
        <taxon>Agaricomycotina</taxon>
        <taxon>Agaricomycetes</taxon>
        <taxon>Agaricomycetidae</taxon>
        <taxon>Boletales</taxon>
        <taxon>Suillineae</taxon>
        <taxon>Suillaceae</taxon>
        <taxon>Suillus</taxon>
    </lineage>
</organism>
<dbReference type="EMBL" id="JABBWG010000064">
    <property type="protein sequence ID" value="KAG1803968.1"/>
    <property type="molecule type" value="Genomic_DNA"/>
</dbReference>
<accession>A0A9P7DVK5</accession>
<keyword evidence="3" id="KW-1185">Reference proteome</keyword>
<comment type="caution">
    <text evidence="2">The sequence shown here is derived from an EMBL/GenBank/DDBJ whole genome shotgun (WGS) entry which is preliminary data.</text>
</comment>
<dbReference type="GeneID" id="64635209"/>
<dbReference type="AlphaFoldDB" id="A0A9P7DVK5"/>
<name>A0A9P7DVK5_9AGAM</name>
<protein>
    <submittedName>
        <fullName evidence="2">Uncharacterized protein</fullName>
    </submittedName>
</protein>
<feature type="region of interest" description="Disordered" evidence="1">
    <location>
        <begin position="161"/>
        <end position="182"/>
    </location>
</feature>
<feature type="compositionally biased region" description="Polar residues" evidence="1">
    <location>
        <begin position="163"/>
        <end position="182"/>
    </location>
</feature>
<dbReference type="Proteomes" id="UP000807769">
    <property type="component" value="Unassembled WGS sequence"/>
</dbReference>
<sequence>MKFIIDGEDKVSHDWLKLMLELTSKLLTGTEVYKLYDYILSTCADPEQAYLHLSLVATLADPLPISQLSTLLGPGLGRDVQTTLIQLQSVMDIPTDSTLPMNIFYLSIHNYVSNPLNCSLPQVCDITSPHSLLAGSALHLMVKDIPESMALLGALSELKKQSKAMQPKQQGSPQPHSLSQVT</sequence>
<evidence type="ECO:0000313" key="3">
    <source>
        <dbReference type="Proteomes" id="UP000807769"/>
    </source>
</evidence>
<dbReference type="OrthoDB" id="2665487at2759"/>
<reference evidence="2" key="1">
    <citation type="journal article" date="2020" name="New Phytol.">
        <title>Comparative genomics reveals dynamic genome evolution in host specialist ectomycorrhizal fungi.</title>
        <authorList>
            <person name="Lofgren L.A."/>
            <person name="Nguyen N.H."/>
            <person name="Vilgalys R."/>
            <person name="Ruytinx J."/>
            <person name="Liao H.L."/>
            <person name="Branco S."/>
            <person name="Kuo A."/>
            <person name="LaButti K."/>
            <person name="Lipzen A."/>
            <person name="Andreopoulos W."/>
            <person name="Pangilinan J."/>
            <person name="Riley R."/>
            <person name="Hundley H."/>
            <person name="Na H."/>
            <person name="Barry K."/>
            <person name="Grigoriev I.V."/>
            <person name="Stajich J.E."/>
            <person name="Kennedy P.G."/>
        </authorList>
    </citation>
    <scope>NUCLEOTIDE SEQUENCE</scope>
    <source>
        <strain evidence="2">MN1</strain>
    </source>
</reference>
<dbReference type="RefSeq" id="XP_041186666.1">
    <property type="nucleotide sequence ID" value="XM_041341193.1"/>
</dbReference>
<gene>
    <name evidence="2" type="ORF">BJ212DRAFT_1486927</name>
</gene>
<evidence type="ECO:0000256" key="1">
    <source>
        <dbReference type="SAM" id="MobiDB-lite"/>
    </source>
</evidence>
<proteinExistence type="predicted"/>